<dbReference type="AlphaFoldDB" id="A0A8X8IDL3"/>
<evidence type="ECO:0000313" key="2">
    <source>
        <dbReference type="Proteomes" id="UP000198711"/>
    </source>
</evidence>
<gene>
    <name evidence="1" type="ORF">SAMN05444410_101391</name>
</gene>
<proteinExistence type="predicted"/>
<dbReference type="EMBL" id="FNNO01000001">
    <property type="protein sequence ID" value="SDW16416.1"/>
    <property type="molecule type" value="Genomic_DNA"/>
</dbReference>
<accession>A0A8X8IDL3</accession>
<protein>
    <submittedName>
        <fullName evidence="1">Uncharacterized protein</fullName>
    </submittedName>
</protein>
<dbReference type="RefSeq" id="WP_139173806.1">
    <property type="nucleotide sequence ID" value="NZ_FNNO01000001.1"/>
</dbReference>
<evidence type="ECO:0000313" key="1">
    <source>
        <dbReference type="EMBL" id="SDW16416.1"/>
    </source>
</evidence>
<dbReference type="Proteomes" id="UP000198711">
    <property type="component" value="Unassembled WGS sequence"/>
</dbReference>
<reference evidence="1 2" key="1">
    <citation type="submission" date="2016-10" db="EMBL/GenBank/DDBJ databases">
        <authorList>
            <person name="Varghese N."/>
            <person name="Submissions S."/>
        </authorList>
    </citation>
    <scope>NUCLEOTIDE SEQUENCE [LARGE SCALE GENOMIC DNA]</scope>
    <source>
        <strain evidence="1 2">DSM 25353</strain>
    </source>
</reference>
<organism evidence="1 2">
    <name type="scientific">Hydrobacter penzbergensis</name>
    <dbReference type="NCBI Taxonomy" id="1235997"/>
    <lineage>
        <taxon>Bacteria</taxon>
        <taxon>Pseudomonadati</taxon>
        <taxon>Bacteroidota</taxon>
        <taxon>Chitinophagia</taxon>
        <taxon>Chitinophagales</taxon>
        <taxon>Chitinophagaceae</taxon>
        <taxon>Hydrobacter</taxon>
    </lineage>
</organism>
<sequence length="115" mass="13126">MSKRASCCTSYSLMKCLHCFNIQKETCSLIDRNKDSIKAHWENGLLTADFWFTLSGNANRIIDKYGAKLEKSSRLFADQLFDGYTAIYTIESIVNYARSKPANKKFTNAVAMLFM</sequence>
<name>A0A8X8IDL3_9BACT</name>
<comment type="caution">
    <text evidence="1">The sequence shown here is derived from an EMBL/GenBank/DDBJ whole genome shotgun (WGS) entry which is preliminary data.</text>
</comment>
<keyword evidence="2" id="KW-1185">Reference proteome</keyword>